<keyword evidence="1" id="KW-0378">Hydrolase</keyword>
<sequence length="288" mass="32237">MTAVTAVKYISADGVDVFYREAGQSDAPVVLLLHGYPTSSFSYRNLIVRLAEKYRVIAPDLPGFGFTNVPAERNYQYTFANFAETVEAFADALKLKHYALYIFDYGAPTGLRLALARPDAVTAIISQNGNAYVEGLGAFWDNLRPYWASQTAENRESIRWLTSFDATKWQYVTGEKDPSAIPPETYHLDSALLARPGNADIQLDIFLDYRTNVELYPAFQQFFRQHKPPILAIWGKNDEIFIPQGANAFKTDAPDAEVVLVDGGHFVLENHLDEVADAILKFLGKKLV</sequence>
<evidence type="ECO:0000313" key="2">
    <source>
        <dbReference type="Proteomes" id="UP000790377"/>
    </source>
</evidence>
<organism evidence="1 2">
    <name type="scientific">Hygrophoropsis aurantiaca</name>
    <dbReference type="NCBI Taxonomy" id="72124"/>
    <lineage>
        <taxon>Eukaryota</taxon>
        <taxon>Fungi</taxon>
        <taxon>Dikarya</taxon>
        <taxon>Basidiomycota</taxon>
        <taxon>Agaricomycotina</taxon>
        <taxon>Agaricomycetes</taxon>
        <taxon>Agaricomycetidae</taxon>
        <taxon>Boletales</taxon>
        <taxon>Coniophorineae</taxon>
        <taxon>Hygrophoropsidaceae</taxon>
        <taxon>Hygrophoropsis</taxon>
    </lineage>
</organism>
<dbReference type="EMBL" id="MU268166">
    <property type="protein sequence ID" value="KAH7905559.1"/>
    <property type="molecule type" value="Genomic_DNA"/>
</dbReference>
<accession>A0ACB7ZWP7</accession>
<protein>
    <submittedName>
        <fullName evidence="1">Alpha/Beta hydrolase protein</fullName>
    </submittedName>
</protein>
<keyword evidence="2" id="KW-1185">Reference proteome</keyword>
<name>A0ACB7ZWP7_9AGAM</name>
<dbReference type="Proteomes" id="UP000790377">
    <property type="component" value="Unassembled WGS sequence"/>
</dbReference>
<gene>
    <name evidence="1" type="ORF">BJ138DRAFT_748677</name>
</gene>
<comment type="caution">
    <text evidence="1">The sequence shown here is derived from an EMBL/GenBank/DDBJ whole genome shotgun (WGS) entry which is preliminary data.</text>
</comment>
<reference evidence="1" key="1">
    <citation type="journal article" date="2021" name="New Phytol.">
        <title>Evolutionary innovations through gain and loss of genes in the ectomycorrhizal Boletales.</title>
        <authorList>
            <person name="Wu G."/>
            <person name="Miyauchi S."/>
            <person name="Morin E."/>
            <person name="Kuo A."/>
            <person name="Drula E."/>
            <person name="Varga T."/>
            <person name="Kohler A."/>
            <person name="Feng B."/>
            <person name="Cao Y."/>
            <person name="Lipzen A."/>
            <person name="Daum C."/>
            <person name="Hundley H."/>
            <person name="Pangilinan J."/>
            <person name="Johnson J."/>
            <person name="Barry K."/>
            <person name="LaButti K."/>
            <person name="Ng V."/>
            <person name="Ahrendt S."/>
            <person name="Min B."/>
            <person name="Choi I.G."/>
            <person name="Park H."/>
            <person name="Plett J.M."/>
            <person name="Magnuson J."/>
            <person name="Spatafora J.W."/>
            <person name="Nagy L.G."/>
            <person name="Henrissat B."/>
            <person name="Grigoriev I.V."/>
            <person name="Yang Z.L."/>
            <person name="Xu J."/>
            <person name="Martin F.M."/>
        </authorList>
    </citation>
    <scope>NUCLEOTIDE SEQUENCE</scope>
    <source>
        <strain evidence="1">ATCC 28755</strain>
    </source>
</reference>
<evidence type="ECO:0000313" key="1">
    <source>
        <dbReference type="EMBL" id="KAH7905559.1"/>
    </source>
</evidence>
<proteinExistence type="predicted"/>